<name>A0A7W5BER7_9BURK</name>
<keyword evidence="2" id="KW-1185">Reference proteome</keyword>
<dbReference type="SUPFAM" id="SSF51735">
    <property type="entry name" value="NAD(P)-binding Rossmann-fold domains"/>
    <property type="match status" value="1"/>
</dbReference>
<protein>
    <submittedName>
        <fullName evidence="1">Uncharacterized protein YbjT (DUF2867 family)</fullName>
    </submittedName>
</protein>
<gene>
    <name evidence="1" type="ORF">FHS03_004886</name>
</gene>
<dbReference type="PANTHER" id="PTHR14097:SF7">
    <property type="entry name" value="OXIDOREDUCTASE HTATIP2"/>
    <property type="match status" value="1"/>
</dbReference>
<dbReference type="InterPro" id="IPR036291">
    <property type="entry name" value="NAD(P)-bd_dom_sf"/>
</dbReference>
<evidence type="ECO:0000313" key="2">
    <source>
        <dbReference type="Proteomes" id="UP000541535"/>
    </source>
</evidence>
<accession>A0A7W5BER7</accession>
<organism evidence="1 2">
    <name type="scientific">Pseudoduganella violacea</name>
    <dbReference type="NCBI Taxonomy" id="1715466"/>
    <lineage>
        <taxon>Bacteria</taxon>
        <taxon>Pseudomonadati</taxon>
        <taxon>Pseudomonadota</taxon>
        <taxon>Betaproteobacteria</taxon>
        <taxon>Burkholderiales</taxon>
        <taxon>Oxalobacteraceae</taxon>
        <taxon>Telluria group</taxon>
        <taxon>Pseudoduganella</taxon>
    </lineage>
</organism>
<dbReference type="Proteomes" id="UP000541535">
    <property type="component" value="Unassembled WGS sequence"/>
</dbReference>
<dbReference type="EMBL" id="JACHXD010000020">
    <property type="protein sequence ID" value="MBB3121794.1"/>
    <property type="molecule type" value="Genomic_DNA"/>
</dbReference>
<dbReference type="Gene3D" id="3.40.50.720">
    <property type="entry name" value="NAD(P)-binding Rossmann-like Domain"/>
    <property type="match status" value="1"/>
</dbReference>
<evidence type="ECO:0000313" key="1">
    <source>
        <dbReference type="EMBL" id="MBB3121794.1"/>
    </source>
</evidence>
<reference evidence="1 2" key="1">
    <citation type="submission" date="2020-08" db="EMBL/GenBank/DDBJ databases">
        <title>Genomic Encyclopedia of Type Strains, Phase III (KMG-III): the genomes of soil and plant-associated and newly described type strains.</title>
        <authorList>
            <person name="Whitman W."/>
        </authorList>
    </citation>
    <scope>NUCLEOTIDE SEQUENCE [LARGE SCALE GENOMIC DNA]</scope>
    <source>
        <strain evidence="1 2">CECT 8897</strain>
    </source>
</reference>
<sequence length="224" mass="23414">MPDHLPPRKVLLAGATGLVGGHILQALLADQTVNEIHILSRRELAHAAPRAHVHLVDFARLPPLPGVDEVYLALGTTIRVAGSQQAFRAVDLDANLAVAKAAAAAGATRAGLVSAVGADAGSSVFYNRVKGELEHALKGLYPGLVIAQPSLLLGDRDSLQQPMRWGEKIAAPVAQLFSPFLPGRYKPVHASAVAKALVRTVPVSRGIRVLASDELAELGQSPAA</sequence>
<dbReference type="RefSeq" id="WP_183443487.1">
    <property type="nucleotide sequence ID" value="NZ_JACHXD010000020.1"/>
</dbReference>
<dbReference type="PANTHER" id="PTHR14097">
    <property type="entry name" value="OXIDOREDUCTASE HTATIP2"/>
    <property type="match status" value="1"/>
</dbReference>
<dbReference type="AlphaFoldDB" id="A0A7W5BER7"/>
<comment type="caution">
    <text evidence="1">The sequence shown here is derived from an EMBL/GenBank/DDBJ whole genome shotgun (WGS) entry which is preliminary data.</text>
</comment>
<proteinExistence type="predicted"/>